<sequence length="380" mass="43980">MSLISRKYFYGMLIITSVILLPHQSLAQEKEKDNETFIDWVWNWWYGDDVIEEEPFYQSNHSTAYDNLRLQMPIAGLWKFNIGDNLNWKNPDYPDKNWQTIKVPEDWENQGFNGYDGFAWYRLHFDGSKLRKRDVNYLILGFIDDVDETYVNGQLVGKSGAFPPRFRTAYNATRKYMIPNELINFNGDNVIAVRVYDDYKNGGICGGDMGFYAAVDFDNVNLLQNLAGLWYFNDYNSRSFSKETVDESGWDKILVPDYWDNHGYRALDGVGWYRKSFELDFQINPNETYYMVLGKIDDFDETWLNGEKIGETNDQRPFGASESYKRIRLYKIPKGLLKEGGMNSLAIKVIDIGREGGIYEGLIGIVEASGLTAVVKAVNR</sequence>
<dbReference type="Pfam" id="PF13364">
    <property type="entry name" value="BetaGal_ABD2"/>
    <property type="match status" value="1"/>
</dbReference>
<organism evidence="4 5">
    <name type="scientific">Marivirga atlantica</name>
    <dbReference type="NCBI Taxonomy" id="1548457"/>
    <lineage>
        <taxon>Bacteria</taxon>
        <taxon>Pseudomonadati</taxon>
        <taxon>Bacteroidota</taxon>
        <taxon>Cytophagia</taxon>
        <taxon>Cytophagales</taxon>
        <taxon>Marivirgaceae</taxon>
        <taxon>Marivirga</taxon>
    </lineage>
</organism>
<protein>
    <submittedName>
        <fullName evidence="4">Beta galactosidase jelly roll domain-containing protein</fullName>
    </submittedName>
</protein>
<keyword evidence="1" id="KW-0378">Hydrolase</keyword>
<dbReference type="PANTHER" id="PTHR42732:SF1">
    <property type="entry name" value="BETA-MANNOSIDASE"/>
    <property type="match status" value="1"/>
</dbReference>
<dbReference type="InterPro" id="IPR025300">
    <property type="entry name" value="BetaGal_jelly_roll_dom"/>
</dbReference>
<dbReference type="AlphaFoldDB" id="A0A937DJ45"/>
<evidence type="ECO:0000313" key="5">
    <source>
        <dbReference type="Proteomes" id="UP000642920"/>
    </source>
</evidence>
<dbReference type="EMBL" id="JAERQG010000001">
    <property type="protein sequence ID" value="MBL0764494.1"/>
    <property type="molecule type" value="Genomic_DNA"/>
</dbReference>
<dbReference type="SUPFAM" id="SSF49785">
    <property type="entry name" value="Galactose-binding domain-like"/>
    <property type="match status" value="2"/>
</dbReference>
<dbReference type="Gene3D" id="2.60.120.260">
    <property type="entry name" value="Galactose-binding domain-like"/>
    <property type="match status" value="2"/>
</dbReference>
<evidence type="ECO:0000256" key="1">
    <source>
        <dbReference type="ARBA" id="ARBA00022801"/>
    </source>
</evidence>
<proteinExistence type="predicted"/>
<dbReference type="InterPro" id="IPR008979">
    <property type="entry name" value="Galactose-bd-like_sf"/>
</dbReference>
<keyword evidence="2" id="KW-0326">Glycosidase</keyword>
<dbReference type="InterPro" id="IPR051913">
    <property type="entry name" value="GH2_Domain-Containing"/>
</dbReference>
<dbReference type="Proteomes" id="UP000642920">
    <property type="component" value="Unassembled WGS sequence"/>
</dbReference>
<feature type="domain" description="Beta-galactosidase jelly roll" evidence="3">
    <location>
        <begin position="84"/>
        <end position="195"/>
    </location>
</feature>
<evidence type="ECO:0000256" key="2">
    <source>
        <dbReference type="ARBA" id="ARBA00023295"/>
    </source>
</evidence>
<dbReference type="RefSeq" id="WP_201918116.1">
    <property type="nucleotide sequence ID" value="NZ_JAERQG010000001.1"/>
</dbReference>
<dbReference type="GO" id="GO:0004553">
    <property type="term" value="F:hydrolase activity, hydrolyzing O-glycosyl compounds"/>
    <property type="evidence" value="ECO:0007669"/>
    <property type="project" value="UniProtKB-ARBA"/>
</dbReference>
<gene>
    <name evidence="4" type="ORF">JKP34_04465</name>
</gene>
<keyword evidence="5" id="KW-1185">Reference proteome</keyword>
<dbReference type="PANTHER" id="PTHR42732">
    <property type="entry name" value="BETA-GALACTOSIDASE"/>
    <property type="match status" value="1"/>
</dbReference>
<evidence type="ECO:0000259" key="3">
    <source>
        <dbReference type="Pfam" id="PF13364"/>
    </source>
</evidence>
<name>A0A937DJ45_9BACT</name>
<accession>A0A937DJ45</accession>
<comment type="caution">
    <text evidence="4">The sequence shown here is derived from an EMBL/GenBank/DDBJ whole genome shotgun (WGS) entry which is preliminary data.</text>
</comment>
<reference evidence="4" key="1">
    <citation type="submission" date="2021-01" db="EMBL/GenBank/DDBJ databases">
        <title>Marivirga sp. nov., isolated from intertidal surface sediments.</title>
        <authorList>
            <person name="Zhang M."/>
        </authorList>
    </citation>
    <scope>NUCLEOTIDE SEQUENCE</scope>
    <source>
        <strain evidence="4">SM1354</strain>
    </source>
</reference>
<evidence type="ECO:0000313" key="4">
    <source>
        <dbReference type="EMBL" id="MBL0764494.1"/>
    </source>
</evidence>